<dbReference type="PANTHER" id="PTHR14957:SF1">
    <property type="entry name" value="UBIQUITIN-LIKE-CONJUGATING ENZYME ATG10"/>
    <property type="match status" value="1"/>
</dbReference>
<comment type="similarity">
    <text evidence="1">Belongs to the ATG10 family.</text>
</comment>
<dbReference type="Proteomes" id="UP001162131">
    <property type="component" value="Unassembled WGS sequence"/>
</dbReference>
<dbReference type="Gene3D" id="3.30.1460.50">
    <property type="match status" value="1"/>
</dbReference>
<keyword evidence="3" id="KW-0808">Transferase</keyword>
<comment type="caution">
    <text evidence="7">The sequence shown here is derived from an EMBL/GenBank/DDBJ whole genome shotgun (WGS) entry which is preliminary data.</text>
</comment>
<evidence type="ECO:0000256" key="6">
    <source>
        <dbReference type="ARBA" id="ARBA00029833"/>
    </source>
</evidence>
<dbReference type="InterPro" id="IPR007135">
    <property type="entry name" value="Atg3/Atg10"/>
</dbReference>
<keyword evidence="4" id="KW-0833">Ubl conjugation pathway</keyword>
<accession>A0AAU9IHR8</accession>
<evidence type="ECO:0000313" key="8">
    <source>
        <dbReference type="Proteomes" id="UP001162131"/>
    </source>
</evidence>
<evidence type="ECO:0000313" key="7">
    <source>
        <dbReference type="EMBL" id="CAG9311319.1"/>
    </source>
</evidence>
<proteinExistence type="inferred from homology"/>
<dbReference type="GO" id="GO:0000045">
    <property type="term" value="P:autophagosome assembly"/>
    <property type="evidence" value="ECO:0007669"/>
    <property type="project" value="TreeGrafter"/>
</dbReference>
<dbReference type="GO" id="GO:0000422">
    <property type="term" value="P:autophagy of mitochondrion"/>
    <property type="evidence" value="ECO:0007669"/>
    <property type="project" value="TreeGrafter"/>
</dbReference>
<keyword evidence="5" id="KW-0072">Autophagy</keyword>
<dbReference type="AlphaFoldDB" id="A0AAU9IHR8"/>
<dbReference type="GO" id="GO:0032446">
    <property type="term" value="P:protein modification by small protein conjugation"/>
    <property type="evidence" value="ECO:0007669"/>
    <property type="project" value="TreeGrafter"/>
</dbReference>
<evidence type="ECO:0000256" key="5">
    <source>
        <dbReference type="ARBA" id="ARBA00023006"/>
    </source>
</evidence>
<dbReference type="EMBL" id="CAJZBQ010000004">
    <property type="protein sequence ID" value="CAG9311319.1"/>
    <property type="molecule type" value="Genomic_DNA"/>
</dbReference>
<evidence type="ECO:0000256" key="3">
    <source>
        <dbReference type="ARBA" id="ARBA00022679"/>
    </source>
</evidence>
<dbReference type="GO" id="GO:0005829">
    <property type="term" value="C:cytosol"/>
    <property type="evidence" value="ECO:0007669"/>
    <property type="project" value="TreeGrafter"/>
</dbReference>
<gene>
    <name evidence="7" type="ORF">BSTOLATCC_MIC3609</name>
</gene>
<dbReference type="Pfam" id="PF03987">
    <property type="entry name" value="Autophagy_act_C"/>
    <property type="match status" value="1"/>
</dbReference>
<evidence type="ECO:0000256" key="2">
    <source>
        <dbReference type="ARBA" id="ARBA00021099"/>
    </source>
</evidence>
<evidence type="ECO:0000256" key="4">
    <source>
        <dbReference type="ARBA" id="ARBA00022786"/>
    </source>
</evidence>
<dbReference type="PANTHER" id="PTHR14957">
    <property type="entry name" value="UBIQUITIN-LIKE-CONJUGATING ENZYME ATG10"/>
    <property type="match status" value="1"/>
</dbReference>
<organism evidence="7 8">
    <name type="scientific">Blepharisma stoltei</name>
    <dbReference type="NCBI Taxonomy" id="1481888"/>
    <lineage>
        <taxon>Eukaryota</taxon>
        <taxon>Sar</taxon>
        <taxon>Alveolata</taxon>
        <taxon>Ciliophora</taxon>
        <taxon>Postciliodesmatophora</taxon>
        <taxon>Heterotrichea</taxon>
        <taxon>Heterotrichida</taxon>
        <taxon>Blepharismidae</taxon>
        <taxon>Blepharisma</taxon>
    </lineage>
</organism>
<reference evidence="7" key="1">
    <citation type="submission" date="2021-09" db="EMBL/GenBank/DDBJ databases">
        <authorList>
            <consortium name="AG Swart"/>
            <person name="Singh M."/>
            <person name="Singh A."/>
            <person name="Seah K."/>
            <person name="Emmerich C."/>
        </authorList>
    </citation>
    <scope>NUCLEOTIDE SEQUENCE</scope>
    <source>
        <strain evidence="7">ATCC30299</strain>
    </source>
</reference>
<protein>
    <recommendedName>
        <fullName evidence="2">Ubiquitin-like-conjugating enzyme ATG10</fullName>
    </recommendedName>
    <alternativeName>
        <fullName evidence="6">Autophagy-related protein 10</fullName>
    </alternativeName>
</protein>
<sequence>MDNLDFDKQADELVEKAMQYPGLQIIRCYPFLKLYLFSENNIEWEIVIYYHIGYRVPVMYFRCRNLILAFYEVMDQIKQFKEFITPEELPTTGQPFYVLHPCRSKELLDISGSLLSWLSITLQAIGVSLPLSIYIQ</sequence>
<keyword evidence="8" id="KW-1185">Reference proteome</keyword>
<evidence type="ECO:0000256" key="1">
    <source>
        <dbReference type="ARBA" id="ARBA00005696"/>
    </source>
</evidence>
<name>A0AAU9IHR8_9CILI</name>
<dbReference type="GO" id="GO:0061651">
    <property type="term" value="F:Atg12 conjugating enzyme activity"/>
    <property type="evidence" value="ECO:0007669"/>
    <property type="project" value="TreeGrafter"/>
</dbReference>